<accession>A0A7J8IL50</accession>
<feature type="region of interest" description="Disordered" evidence="1">
    <location>
        <begin position="96"/>
        <end position="130"/>
    </location>
</feature>
<sequence length="169" mass="18938">MCFCSLVGVWDEQTAGIFSKCKVKSVLLKGASSPILLILLRLRFPQPLQLSCSLSRNSVAFAVVSPVPSLSAPPHRKCSMIEQGWNRQQHHLTQLRARAEASPSRGQAGKEDGRGQDELESVRPFSMRSQPLRSSDGCRVAPAFPDCKFSREFRSLDFYVMFPEFYNTI</sequence>
<feature type="compositionally biased region" description="Basic and acidic residues" evidence="1">
    <location>
        <begin position="108"/>
        <end position="121"/>
    </location>
</feature>
<comment type="caution">
    <text evidence="2">The sequence shown here is derived from an EMBL/GenBank/DDBJ whole genome shotgun (WGS) entry which is preliminary data.</text>
</comment>
<gene>
    <name evidence="2" type="ORF">HJG63_010593</name>
</gene>
<dbReference type="Proteomes" id="UP000593571">
    <property type="component" value="Unassembled WGS sequence"/>
</dbReference>
<dbReference type="AlphaFoldDB" id="A0A7J8IL50"/>
<proteinExistence type="predicted"/>
<organism evidence="2 3">
    <name type="scientific">Rousettus aegyptiacus</name>
    <name type="common">Egyptian fruit bat</name>
    <name type="synonym">Pteropus aegyptiacus</name>
    <dbReference type="NCBI Taxonomy" id="9407"/>
    <lineage>
        <taxon>Eukaryota</taxon>
        <taxon>Metazoa</taxon>
        <taxon>Chordata</taxon>
        <taxon>Craniata</taxon>
        <taxon>Vertebrata</taxon>
        <taxon>Euteleostomi</taxon>
        <taxon>Mammalia</taxon>
        <taxon>Eutheria</taxon>
        <taxon>Laurasiatheria</taxon>
        <taxon>Chiroptera</taxon>
        <taxon>Yinpterochiroptera</taxon>
        <taxon>Pteropodoidea</taxon>
        <taxon>Pteropodidae</taxon>
        <taxon>Rousettinae</taxon>
        <taxon>Rousettus</taxon>
    </lineage>
</organism>
<name>A0A7J8IL50_ROUAE</name>
<reference evidence="2 3" key="1">
    <citation type="journal article" date="2020" name="Nature">
        <title>Six reference-quality genomes reveal evolution of bat adaptations.</title>
        <authorList>
            <person name="Jebb D."/>
            <person name="Huang Z."/>
            <person name="Pippel M."/>
            <person name="Hughes G.M."/>
            <person name="Lavrichenko K."/>
            <person name="Devanna P."/>
            <person name="Winkler S."/>
            <person name="Jermiin L.S."/>
            <person name="Skirmuntt E.C."/>
            <person name="Katzourakis A."/>
            <person name="Burkitt-Gray L."/>
            <person name="Ray D.A."/>
            <person name="Sullivan K.A.M."/>
            <person name="Roscito J.G."/>
            <person name="Kirilenko B.M."/>
            <person name="Davalos L.M."/>
            <person name="Corthals A.P."/>
            <person name="Power M.L."/>
            <person name="Jones G."/>
            <person name="Ransome R.D."/>
            <person name="Dechmann D.K.N."/>
            <person name="Locatelli A.G."/>
            <person name="Puechmaille S.J."/>
            <person name="Fedrigo O."/>
            <person name="Jarvis E.D."/>
            <person name="Hiller M."/>
            <person name="Vernes S.C."/>
            <person name="Myers E.W."/>
            <person name="Teeling E.C."/>
        </authorList>
    </citation>
    <scope>NUCLEOTIDE SEQUENCE [LARGE SCALE GENOMIC DNA]</scope>
    <source>
        <strain evidence="2">MRouAeg1</strain>
        <tissue evidence="2">Muscle</tissue>
    </source>
</reference>
<evidence type="ECO:0000313" key="2">
    <source>
        <dbReference type="EMBL" id="KAF6485376.1"/>
    </source>
</evidence>
<dbReference type="EMBL" id="JACASE010000003">
    <property type="protein sequence ID" value="KAF6485376.1"/>
    <property type="molecule type" value="Genomic_DNA"/>
</dbReference>
<protein>
    <submittedName>
        <fullName evidence="2">Uncharacterized protein</fullName>
    </submittedName>
</protein>
<keyword evidence="3" id="KW-1185">Reference proteome</keyword>
<evidence type="ECO:0000256" key="1">
    <source>
        <dbReference type="SAM" id="MobiDB-lite"/>
    </source>
</evidence>
<evidence type="ECO:0000313" key="3">
    <source>
        <dbReference type="Proteomes" id="UP000593571"/>
    </source>
</evidence>